<dbReference type="EMBL" id="QSFT01000002">
    <property type="protein sequence ID" value="RHA78662.1"/>
    <property type="molecule type" value="Genomic_DNA"/>
</dbReference>
<evidence type="ECO:0000259" key="10">
    <source>
        <dbReference type="Pfam" id="PF13290"/>
    </source>
</evidence>
<evidence type="ECO:0000256" key="4">
    <source>
        <dbReference type="ARBA" id="ARBA00022801"/>
    </source>
</evidence>
<dbReference type="GO" id="GO:0016020">
    <property type="term" value="C:membrane"/>
    <property type="evidence" value="ECO:0007669"/>
    <property type="project" value="TreeGrafter"/>
</dbReference>
<dbReference type="GO" id="GO:0030203">
    <property type="term" value="P:glycosaminoglycan metabolic process"/>
    <property type="evidence" value="ECO:0007669"/>
    <property type="project" value="TreeGrafter"/>
</dbReference>
<dbReference type="Gene3D" id="3.30.379.10">
    <property type="entry name" value="Chitobiase/beta-hexosaminidase domain 2-like"/>
    <property type="match status" value="1"/>
</dbReference>
<evidence type="ECO:0000313" key="11">
    <source>
        <dbReference type="EMBL" id="RHA78662.1"/>
    </source>
</evidence>
<dbReference type="RefSeq" id="WP_118399890.1">
    <property type="nucleotide sequence ID" value="NZ_CABJGD010000002.1"/>
</dbReference>
<evidence type="ECO:0000256" key="1">
    <source>
        <dbReference type="ARBA" id="ARBA00001231"/>
    </source>
</evidence>
<sequence length="739" mass="83483">MKKRKSLLKKTLLSCLMACSLSSALAEGINIIPQPVRLEQQAGSFRLTSSAVIGYQAGLKEHAEYLQQVLSQSTGWDFRLVEGKNQGDIRLALSPDKAQGKAEGYQLDVKPGRIVLYGTDKGGVFYGIQTLLQLFPAEIYSNQRQKGVDWTVPAVSVFDAPERPWRGMMLDVARYFFDKEFVKKYIDMMAMYKLNKLQFHLIDDSGWRLEIKKYPRLTEIGAWAGPDTHRLGGYYTQEDIKELIAYGQLRNVEIIPEIEFPAHMLSAVAAYPWLSCTGLQHEVPVQHFISRDLLCVGKESSYQFLSDVLDETVSLFPSHYINIGGDEAVYDRWKECPKCQEVMKREGLTKASDLQGYLTNVVADMMKKKDRTVVGWEEIIQRGKVNHPVVALMWHNVGDTIQATKTGHKAILTPATHMYLDFPESGTPGEIKAAGWMPPISVEKCYSMEVNDYSPESTVLGVQGCFWSDQFIHGTVLQELPLLNENRSENYAEYLTFPRLLAVSEVAWSKMSRRDYKDFSNRLSHHYARLDYKGCNYRVPEPQIVSMKEQADGKLEFTLAPSVAGSEIVYTTDGRYPNIHSPRYTGPVTVDNKSDFHAMTLVTDRHYSLPIYFAPDYSAYKQYGTFTAEWKPLQIQTVMTPWRFECTGKISGNGTYEVTFIRTKGQNNLKLGTLQLLKREEKLAEVVQSGTASEAAPAVTYRFKVDAFEAGTPFFVEVQACGEGGNETSGLVFIKKVED</sequence>
<dbReference type="InterPro" id="IPR059177">
    <property type="entry name" value="GH29D-like_dom"/>
</dbReference>
<dbReference type="InterPro" id="IPR015883">
    <property type="entry name" value="Glyco_hydro_20_cat"/>
</dbReference>
<comment type="catalytic activity">
    <reaction evidence="1">
        <text>Hydrolysis of terminal non-reducing N-acetyl-D-hexosamine residues in N-acetyl-beta-D-hexosaminides.</text>
        <dbReference type="EC" id="3.2.1.52"/>
    </reaction>
</comment>
<dbReference type="GO" id="GO:0004563">
    <property type="term" value="F:beta-N-acetylhexosaminidase activity"/>
    <property type="evidence" value="ECO:0007669"/>
    <property type="project" value="UniProtKB-EC"/>
</dbReference>
<dbReference type="Proteomes" id="UP000283855">
    <property type="component" value="Unassembled WGS sequence"/>
</dbReference>
<dbReference type="PANTHER" id="PTHR22600:SF57">
    <property type="entry name" value="BETA-N-ACETYLHEXOSAMINIDASE"/>
    <property type="match status" value="1"/>
</dbReference>
<feature type="domain" description="Beta-hexosaminidase bacterial type N-terminal" evidence="9">
    <location>
        <begin position="29"/>
        <end position="160"/>
    </location>
</feature>
<dbReference type="GO" id="GO:0005975">
    <property type="term" value="P:carbohydrate metabolic process"/>
    <property type="evidence" value="ECO:0007669"/>
    <property type="project" value="InterPro"/>
</dbReference>
<feature type="chain" id="PRO_5019472226" description="beta-N-acetylhexosaminidase" evidence="7">
    <location>
        <begin position="27"/>
        <end position="739"/>
    </location>
</feature>
<dbReference type="Pfam" id="PF02838">
    <property type="entry name" value="Glyco_hydro_20b"/>
    <property type="match status" value="1"/>
</dbReference>
<dbReference type="Gene3D" id="3.20.20.80">
    <property type="entry name" value="Glycosidases"/>
    <property type="match status" value="1"/>
</dbReference>
<protein>
    <recommendedName>
        <fullName evidence="3">beta-N-acetylhexosaminidase</fullName>
        <ecNumber evidence="3">3.2.1.52</ecNumber>
    </recommendedName>
</protein>
<comment type="similarity">
    <text evidence="2">Belongs to the glycosyl hydrolase 20 family.</text>
</comment>
<proteinExistence type="inferred from homology"/>
<accession>A0A413T4M3</accession>
<evidence type="ECO:0000256" key="2">
    <source>
        <dbReference type="ARBA" id="ARBA00006285"/>
    </source>
</evidence>
<comment type="caution">
    <text evidence="11">The sequence shown here is derived from an EMBL/GenBank/DDBJ whole genome shotgun (WGS) entry which is preliminary data.</text>
</comment>
<feature type="domain" description="Glycoside hydrolase family 20 catalytic" evidence="8">
    <location>
        <begin position="164"/>
        <end position="510"/>
    </location>
</feature>
<dbReference type="Pfam" id="PF00728">
    <property type="entry name" value="Glyco_hydro_20"/>
    <property type="match status" value="1"/>
</dbReference>
<gene>
    <name evidence="11" type="ORF">DW921_01580</name>
</gene>
<keyword evidence="4" id="KW-0378">Hydrolase</keyword>
<dbReference type="InterPro" id="IPR017853">
    <property type="entry name" value="GH"/>
</dbReference>
<dbReference type="PANTHER" id="PTHR22600">
    <property type="entry name" value="BETA-HEXOSAMINIDASE"/>
    <property type="match status" value="1"/>
</dbReference>
<dbReference type="Pfam" id="PF13290">
    <property type="entry name" value="CHB_HEX_C_1"/>
    <property type="match status" value="1"/>
</dbReference>
<evidence type="ECO:0000256" key="3">
    <source>
        <dbReference type="ARBA" id="ARBA00012663"/>
    </source>
</evidence>
<feature type="active site" description="Proton donor" evidence="6">
    <location>
        <position position="327"/>
    </location>
</feature>
<organism evidence="11 12">
    <name type="scientific">Phocaeicola coprophilus</name>
    <dbReference type="NCBI Taxonomy" id="387090"/>
    <lineage>
        <taxon>Bacteria</taxon>
        <taxon>Pseudomonadati</taxon>
        <taxon>Bacteroidota</taxon>
        <taxon>Bacteroidia</taxon>
        <taxon>Bacteroidales</taxon>
        <taxon>Bacteroidaceae</taxon>
        <taxon>Phocaeicola</taxon>
    </lineage>
</organism>
<feature type="domain" description="GH29D-like beta-sandwich" evidence="10">
    <location>
        <begin position="556"/>
        <end position="602"/>
    </location>
</feature>
<dbReference type="AlphaFoldDB" id="A0A413T4M3"/>
<dbReference type="InterPro" id="IPR015882">
    <property type="entry name" value="HEX_bac_N"/>
</dbReference>
<evidence type="ECO:0000256" key="5">
    <source>
        <dbReference type="ARBA" id="ARBA00023295"/>
    </source>
</evidence>
<reference evidence="11 12" key="1">
    <citation type="submission" date="2018-08" db="EMBL/GenBank/DDBJ databases">
        <title>A genome reference for cultivated species of the human gut microbiota.</title>
        <authorList>
            <person name="Zou Y."/>
            <person name="Xue W."/>
            <person name="Luo G."/>
        </authorList>
    </citation>
    <scope>NUCLEOTIDE SEQUENCE [LARGE SCALE GENOMIC DNA]</scope>
    <source>
        <strain evidence="11 12">AM42-38</strain>
    </source>
</reference>
<dbReference type="SUPFAM" id="SSF51445">
    <property type="entry name" value="(Trans)glycosidases"/>
    <property type="match status" value="1"/>
</dbReference>
<evidence type="ECO:0000256" key="7">
    <source>
        <dbReference type="SAM" id="SignalP"/>
    </source>
</evidence>
<evidence type="ECO:0000313" key="12">
    <source>
        <dbReference type="Proteomes" id="UP000283855"/>
    </source>
</evidence>
<name>A0A413T4M3_9BACT</name>
<evidence type="ECO:0000259" key="8">
    <source>
        <dbReference type="Pfam" id="PF00728"/>
    </source>
</evidence>
<keyword evidence="7" id="KW-0732">Signal</keyword>
<dbReference type="SUPFAM" id="SSF55545">
    <property type="entry name" value="beta-N-acetylhexosaminidase-like domain"/>
    <property type="match status" value="1"/>
</dbReference>
<dbReference type="CDD" id="cd06563">
    <property type="entry name" value="GH20_chitobiase-like"/>
    <property type="match status" value="1"/>
</dbReference>
<evidence type="ECO:0000256" key="6">
    <source>
        <dbReference type="PIRSR" id="PIRSR625705-1"/>
    </source>
</evidence>
<feature type="signal peptide" evidence="7">
    <location>
        <begin position="1"/>
        <end position="26"/>
    </location>
</feature>
<dbReference type="InterPro" id="IPR025705">
    <property type="entry name" value="Beta_hexosaminidase_sua/sub"/>
</dbReference>
<evidence type="ECO:0000259" key="9">
    <source>
        <dbReference type="Pfam" id="PF02838"/>
    </source>
</evidence>
<keyword evidence="5" id="KW-0326">Glycosidase</keyword>
<dbReference type="PRINTS" id="PR00738">
    <property type="entry name" value="GLHYDRLASE20"/>
</dbReference>
<dbReference type="EC" id="3.2.1.52" evidence="3"/>
<dbReference type="InterPro" id="IPR029018">
    <property type="entry name" value="Hex-like_dom2"/>
</dbReference>